<evidence type="ECO:0000256" key="7">
    <source>
        <dbReference type="ARBA" id="ARBA00022741"/>
    </source>
</evidence>
<dbReference type="GO" id="GO:0000155">
    <property type="term" value="F:phosphorelay sensor kinase activity"/>
    <property type="evidence" value="ECO:0007669"/>
    <property type="project" value="InterPro"/>
</dbReference>
<dbReference type="OrthoDB" id="9813151at2"/>
<evidence type="ECO:0000313" key="16">
    <source>
        <dbReference type="EMBL" id="TNJ64596.1"/>
    </source>
</evidence>
<dbReference type="SUPFAM" id="SSF47384">
    <property type="entry name" value="Homodimeric domain of signal transducing histidine kinase"/>
    <property type="match status" value="1"/>
</dbReference>
<evidence type="ECO:0000256" key="4">
    <source>
        <dbReference type="ARBA" id="ARBA00022475"/>
    </source>
</evidence>
<feature type="domain" description="HAMP" evidence="15">
    <location>
        <begin position="200"/>
        <end position="252"/>
    </location>
</feature>
<protein>
    <recommendedName>
        <fullName evidence="3">histidine kinase</fullName>
        <ecNumber evidence="3">2.7.13.3</ecNumber>
    </recommendedName>
</protein>
<dbReference type="InterPro" id="IPR036890">
    <property type="entry name" value="HATPase_C_sf"/>
</dbReference>
<dbReference type="Pfam" id="PF00672">
    <property type="entry name" value="HAMP"/>
    <property type="match status" value="1"/>
</dbReference>
<evidence type="ECO:0000256" key="2">
    <source>
        <dbReference type="ARBA" id="ARBA00004651"/>
    </source>
</evidence>
<proteinExistence type="predicted"/>
<dbReference type="CDD" id="cd06225">
    <property type="entry name" value="HAMP"/>
    <property type="match status" value="1"/>
</dbReference>
<dbReference type="Pfam" id="PF02518">
    <property type="entry name" value="HATPase_c"/>
    <property type="match status" value="1"/>
</dbReference>
<name>A0A5C4T707_9BACL</name>
<evidence type="ECO:0000256" key="13">
    <source>
        <dbReference type="SAM" id="Phobius"/>
    </source>
</evidence>
<dbReference type="SMART" id="SM00387">
    <property type="entry name" value="HATPase_c"/>
    <property type="match status" value="1"/>
</dbReference>
<evidence type="ECO:0000256" key="9">
    <source>
        <dbReference type="ARBA" id="ARBA00022840"/>
    </source>
</evidence>
<dbReference type="PRINTS" id="PR00344">
    <property type="entry name" value="BCTRLSENSOR"/>
</dbReference>
<keyword evidence="8 16" id="KW-0418">Kinase</keyword>
<keyword evidence="9" id="KW-0067">ATP-binding</keyword>
<feature type="domain" description="Histidine kinase" evidence="14">
    <location>
        <begin position="267"/>
        <end position="482"/>
    </location>
</feature>
<dbReference type="CDD" id="cd00075">
    <property type="entry name" value="HATPase"/>
    <property type="match status" value="1"/>
</dbReference>
<sequence length="503" mass="56425">MRVPKQRFRIKFSFFQRQFLSHLLVALLVLGLLGSAFTYFAKHRIIYKNKGEELVASTRAIARILQREDNPTPSLSTFRSLLNERSISVVLMSRSGELLEKESNMMAQAIRNKQTLDSLRKQLWSVRNDQTFVIGKETAEPLMVAARIVKQKGKKEETVLFAVSPVRGLSETIAGMDRVIYYSMGAALVFTLIVVFLLSRGMGKAVRTLRKAAGSIADGQYEARIVMKRTDELGDLARDFNAMADQLQQSSEKLALAETNRRQFLSDVSHELRTPLTSVRGIVEALKTGIVTPEERQKAYGIIEKETIRLIRLINELLDIEKMQTGQITLHKGDYLATDILEIVAETLEVLAAQKKLKLQVECPDRLVWHGDYDRLIQIAMNVVKNAIQFSEFGTIRLIASETDDRTIIEIIDQGMGITPEERERIFDRFYKTDPSRSKEKGETGLGLFIVKQLTEAHGGGVDADSEPGLGTTFRLSFPKRPHADSDADDPERHANGAGGDGT</sequence>
<dbReference type="SMART" id="SM00304">
    <property type="entry name" value="HAMP"/>
    <property type="match status" value="1"/>
</dbReference>
<dbReference type="PANTHER" id="PTHR43711">
    <property type="entry name" value="TWO-COMPONENT HISTIDINE KINASE"/>
    <property type="match status" value="1"/>
</dbReference>
<dbReference type="Gene3D" id="3.30.565.10">
    <property type="entry name" value="Histidine kinase-like ATPase, C-terminal domain"/>
    <property type="match status" value="1"/>
</dbReference>
<dbReference type="EMBL" id="VDCQ01000027">
    <property type="protein sequence ID" value="TNJ64596.1"/>
    <property type="molecule type" value="Genomic_DNA"/>
</dbReference>
<dbReference type="FunFam" id="3.30.565.10:FF:000006">
    <property type="entry name" value="Sensor histidine kinase WalK"/>
    <property type="match status" value="1"/>
</dbReference>
<feature type="region of interest" description="Disordered" evidence="12">
    <location>
        <begin position="460"/>
        <end position="503"/>
    </location>
</feature>
<organism evidence="16 17">
    <name type="scientific">Paenibacillus hemerocallicola</name>
    <dbReference type="NCBI Taxonomy" id="1172614"/>
    <lineage>
        <taxon>Bacteria</taxon>
        <taxon>Bacillati</taxon>
        <taxon>Bacillota</taxon>
        <taxon>Bacilli</taxon>
        <taxon>Bacillales</taxon>
        <taxon>Paenibacillaceae</taxon>
        <taxon>Paenibacillus</taxon>
    </lineage>
</organism>
<evidence type="ECO:0000256" key="1">
    <source>
        <dbReference type="ARBA" id="ARBA00000085"/>
    </source>
</evidence>
<dbReference type="Pfam" id="PF00512">
    <property type="entry name" value="HisKA"/>
    <property type="match status" value="1"/>
</dbReference>
<dbReference type="CDD" id="cd00082">
    <property type="entry name" value="HisKA"/>
    <property type="match status" value="1"/>
</dbReference>
<dbReference type="GO" id="GO:0005524">
    <property type="term" value="F:ATP binding"/>
    <property type="evidence" value="ECO:0007669"/>
    <property type="project" value="UniProtKB-KW"/>
</dbReference>
<dbReference type="Gene3D" id="1.10.287.130">
    <property type="match status" value="1"/>
</dbReference>
<evidence type="ECO:0000256" key="8">
    <source>
        <dbReference type="ARBA" id="ARBA00022777"/>
    </source>
</evidence>
<keyword evidence="17" id="KW-1185">Reference proteome</keyword>
<dbReference type="PANTHER" id="PTHR43711:SF1">
    <property type="entry name" value="HISTIDINE KINASE 1"/>
    <property type="match status" value="1"/>
</dbReference>
<feature type="transmembrane region" description="Helical" evidence="13">
    <location>
        <begin position="179"/>
        <end position="198"/>
    </location>
</feature>
<dbReference type="InterPro" id="IPR004358">
    <property type="entry name" value="Sig_transdc_His_kin-like_C"/>
</dbReference>
<evidence type="ECO:0000256" key="3">
    <source>
        <dbReference type="ARBA" id="ARBA00012438"/>
    </source>
</evidence>
<feature type="compositionally biased region" description="Basic and acidic residues" evidence="12">
    <location>
        <begin position="482"/>
        <end position="495"/>
    </location>
</feature>
<keyword evidence="4" id="KW-1003">Cell membrane</keyword>
<keyword evidence="13" id="KW-1133">Transmembrane helix</keyword>
<dbReference type="InterPro" id="IPR003661">
    <property type="entry name" value="HisK_dim/P_dom"/>
</dbReference>
<comment type="subcellular location">
    <subcellularLocation>
        <location evidence="2">Cell membrane</location>
        <topology evidence="2">Multi-pass membrane protein</topology>
    </subcellularLocation>
</comment>
<keyword evidence="13" id="KW-0812">Transmembrane</keyword>
<evidence type="ECO:0000259" key="15">
    <source>
        <dbReference type="PROSITE" id="PS50885"/>
    </source>
</evidence>
<dbReference type="InterPro" id="IPR003660">
    <property type="entry name" value="HAMP_dom"/>
</dbReference>
<evidence type="ECO:0000256" key="10">
    <source>
        <dbReference type="ARBA" id="ARBA00023012"/>
    </source>
</evidence>
<gene>
    <name evidence="16" type="ORF">FE784_19275</name>
</gene>
<comment type="catalytic activity">
    <reaction evidence="1">
        <text>ATP + protein L-histidine = ADP + protein N-phospho-L-histidine.</text>
        <dbReference type="EC" id="2.7.13.3"/>
    </reaction>
</comment>
<reference evidence="16 17" key="1">
    <citation type="submission" date="2019-05" db="EMBL/GenBank/DDBJ databases">
        <title>We sequenced the genome of Paenibacillus hemerocallicola KCTC 33185 for further insight into its adaptation and study the phylogeny of Paenibacillus.</title>
        <authorList>
            <person name="Narsing Rao M.P."/>
        </authorList>
    </citation>
    <scope>NUCLEOTIDE SEQUENCE [LARGE SCALE GENOMIC DNA]</scope>
    <source>
        <strain evidence="16 17">KCTC 33185</strain>
    </source>
</reference>
<dbReference type="AlphaFoldDB" id="A0A5C4T707"/>
<dbReference type="PROSITE" id="PS50109">
    <property type="entry name" value="HIS_KIN"/>
    <property type="match status" value="1"/>
</dbReference>
<dbReference type="SUPFAM" id="SSF158472">
    <property type="entry name" value="HAMP domain-like"/>
    <property type="match status" value="1"/>
</dbReference>
<dbReference type="Gene3D" id="6.10.340.10">
    <property type="match status" value="1"/>
</dbReference>
<evidence type="ECO:0000256" key="6">
    <source>
        <dbReference type="ARBA" id="ARBA00022679"/>
    </source>
</evidence>
<comment type="caution">
    <text evidence="16">The sequence shown here is derived from an EMBL/GenBank/DDBJ whole genome shotgun (WGS) entry which is preliminary data.</text>
</comment>
<dbReference type="SUPFAM" id="SSF55874">
    <property type="entry name" value="ATPase domain of HSP90 chaperone/DNA topoisomerase II/histidine kinase"/>
    <property type="match status" value="1"/>
</dbReference>
<dbReference type="GO" id="GO:0005886">
    <property type="term" value="C:plasma membrane"/>
    <property type="evidence" value="ECO:0007669"/>
    <property type="project" value="UniProtKB-SubCell"/>
</dbReference>
<dbReference type="InterPro" id="IPR036097">
    <property type="entry name" value="HisK_dim/P_sf"/>
</dbReference>
<dbReference type="Proteomes" id="UP000307943">
    <property type="component" value="Unassembled WGS sequence"/>
</dbReference>
<dbReference type="EC" id="2.7.13.3" evidence="3"/>
<dbReference type="PROSITE" id="PS50885">
    <property type="entry name" value="HAMP"/>
    <property type="match status" value="1"/>
</dbReference>
<evidence type="ECO:0000256" key="12">
    <source>
        <dbReference type="SAM" id="MobiDB-lite"/>
    </source>
</evidence>
<dbReference type="SMART" id="SM00388">
    <property type="entry name" value="HisKA"/>
    <property type="match status" value="1"/>
</dbReference>
<evidence type="ECO:0000256" key="11">
    <source>
        <dbReference type="ARBA" id="ARBA00023136"/>
    </source>
</evidence>
<keyword evidence="10" id="KW-0902">Two-component regulatory system</keyword>
<dbReference type="InterPro" id="IPR050736">
    <property type="entry name" value="Sensor_HK_Regulatory"/>
</dbReference>
<keyword evidence="5" id="KW-0597">Phosphoprotein</keyword>
<dbReference type="FunFam" id="1.10.287.130:FF:000001">
    <property type="entry name" value="Two-component sensor histidine kinase"/>
    <property type="match status" value="1"/>
</dbReference>
<evidence type="ECO:0000256" key="5">
    <source>
        <dbReference type="ARBA" id="ARBA00022553"/>
    </source>
</evidence>
<keyword evidence="11 13" id="KW-0472">Membrane</keyword>
<evidence type="ECO:0000313" key="17">
    <source>
        <dbReference type="Proteomes" id="UP000307943"/>
    </source>
</evidence>
<evidence type="ECO:0000259" key="14">
    <source>
        <dbReference type="PROSITE" id="PS50109"/>
    </source>
</evidence>
<accession>A0A5C4T707</accession>
<dbReference type="RefSeq" id="WP_139603856.1">
    <property type="nucleotide sequence ID" value="NZ_VDCQ01000027.1"/>
</dbReference>
<dbReference type="InterPro" id="IPR005467">
    <property type="entry name" value="His_kinase_dom"/>
</dbReference>
<keyword evidence="7" id="KW-0547">Nucleotide-binding</keyword>
<dbReference type="InterPro" id="IPR003594">
    <property type="entry name" value="HATPase_dom"/>
</dbReference>
<keyword evidence="6" id="KW-0808">Transferase</keyword>